<dbReference type="AlphaFoldDB" id="A0A6C0HKD2"/>
<accession>A0A6C0HKD2</accession>
<proteinExistence type="predicted"/>
<evidence type="ECO:0000313" key="1">
    <source>
        <dbReference type="EMBL" id="QHT81121.1"/>
    </source>
</evidence>
<sequence>MNQLVYYGLRAWVWLCAPCTRKKQQYEFPKLPESHWSYGKVFDIQTLEYSNGRTKRVVYPASAQSHKNRHAIGFLPPYPPPPWFFIGCYDSAKSLQDKTCEMDDYVYPGNVITLDLLQHLFPGTQRWVYIHPQTFEETNFPSEGIVIEQHDE</sequence>
<organism evidence="1">
    <name type="scientific">viral metagenome</name>
    <dbReference type="NCBI Taxonomy" id="1070528"/>
    <lineage>
        <taxon>unclassified sequences</taxon>
        <taxon>metagenomes</taxon>
        <taxon>organismal metagenomes</taxon>
    </lineage>
</organism>
<name>A0A6C0HKD2_9ZZZZ</name>
<reference evidence="1" key="1">
    <citation type="journal article" date="2020" name="Nature">
        <title>Giant virus diversity and host interactions through global metagenomics.</title>
        <authorList>
            <person name="Schulz F."/>
            <person name="Roux S."/>
            <person name="Paez-Espino D."/>
            <person name="Jungbluth S."/>
            <person name="Walsh D.A."/>
            <person name="Denef V.J."/>
            <person name="McMahon K.D."/>
            <person name="Konstantinidis K.T."/>
            <person name="Eloe-Fadrosh E.A."/>
            <person name="Kyrpides N.C."/>
            <person name="Woyke T."/>
        </authorList>
    </citation>
    <scope>NUCLEOTIDE SEQUENCE</scope>
    <source>
        <strain evidence="1">GVMAG-M-3300023184-135</strain>
    </source>
</reference>
<protein>
    <submittedName>
        <fullName evidence="1">Uncharacterized protein</fullName>
    </submittedName>
</protein>
<dbReference type="EMBL" id="MN739977">
    <property type="protein sequence ID" value="QHT81121.1"/>
    <property type="molecule type" value="Genomic_DNA"/>
</dbReference>